<evidence type="ECO:0000313" key="3">
    <source>
        <dbReference type="Proteomes" id="UP000235786"/>
    </source>
</evidence>
<evidence type="ECO:0000256" key="1">
    <source>
        <dbReference type="SAM" id="MobiDB-lite"/>
    </source>
</evidence>
<dbReference type="OrthoDB" id="3561247at2759"/>
<sequence>MPQQEQRVLDFLVVPQPRAPGSPTPLLPRISPSKRTRALTAGASPTLPPNRRRRTAAAWKAPALKPTESYMFKGLCPLYTCHVVEEEHTKMEIRCTQPRCTHSRKIDRILHGTNNYKIYYRN</sequence>
<gene>
    <name evidence="2" type="ORF">L207DRAFT_565787</name>
</gene>
<feature type="region of interest" description="Disordered" evidence="1">
    <location>
        <begin position="15"/>
        <end position="54"/>
    </location>
</feature>
<protein>
    <submittedName>
        <fullName evidence="2">Uncharacterized protein</fullName>
    </submittedName>
</protein>
<reference evidence="2 3" key="1">
    <citation type="submission" date="2016-04" db="EMBL/GenBank/DDBJ databases">
        <title>A degradative enzymes factory behind the ericoid mycorrhizal symbiosis.</title>
        <authorList>
            <consortium name="DOE Joint Genome Institute"/>
            <person name="Martino E."/>
            <person name="Morin E."/>
            <person name="Grelet G."/>
            <person name="Kuo A."/>
            <person name="Kohler A."/>
            <person name="Daghino S."/>
            <person name="Barry K."/>
            <person name="Choi C."/>
            <person name="Cichocki N."/>
            <person name="Clum A."/>
            <person name="Copeland A."/>
            <person name="Hainaut M."/>
            <person name="Haridas S."/>
            <person name="Labutti K."/>
            <person name="Lindquist E."/>
            <person name="Lipzen A."/>
            <person name="Khouja H.-R."/>
            <person name="Murat C."/>
            <person name="Ohm R."/>
            <person name="Olson A."/>
            <person name="Spatafora J."/>
            <person name="Veneault-Fourrey C."/>
            <person name="Henrissat B."/>
            <person name="Grigoriev I."/>
            <person name="Martin F."/>
            <person name="Perotto S."/>
        </authorList>
    </citation>
    <scope>NUCLEOTIDE SEQUENCE [LARGE SCALE GENOMIC DNA]</scope>
    <source>
        <strain evidence="2 3">F</strain>
    </source>
</reference>
<feature type="compositionally biased region" description="Pro residues" evidence="1">
    <location>
        <begin position="17"/>
        <end position="26"/>
    </location>
</feature>
<dbReference type="AlphaFoldDB" id="A0A2J6RP54"/>
<keyword evidence="3" id="KW-1185">Reference proteome</keyword>
<organism evidence="2 3">
    <name type="scientific">Hyaloscypha variabilis (strain UAMH 11265 / GT02V1 / F)</name>
    <name type="common">Meliniomyces variabilis</name>
    <dbReference type="NCBI Taxonomy" id="1149755"/>
    <lineage>
        <taxon>Eukaryota</taxon>
        <taxon>Fungi</taxon>
        <taxon>Dikarya</taxon>
        <taxon>Ascomycota</taxon>
        <taxon>Pezizomycotina</taxon>
        <taxon>Leotiomycetes</taxon>
        <taxon>Helotiales</taxon>
        <taxon>Hyaloscyphaceae</taxon>
        <taxon>Hyaloscypha</taxon>
        <taxon>Hyaloscypha variabilis</taxon>
    </lineage>
</organism>
<proteinExistence type="predicted"/>
<dbReference type="EMBL" id="KZ613945">
    <property type="protein sequence ID" value="PMD40293.1"/>
    <property type="molecule type" value="Genomic_DNA"/>
</dbReference>
<name>A0A2J6RP54_HYAVF</name>
<accession>A0A2J6RP54</accession>
<dbReference type="Proteomes" id="UP000235786">
    <property type="component" value="Unassembled WGS sequence"/>
</dbReference>
<evidence type="ECO:0000313" key="2">
    <source>
        <dbReference type="EMBL" id="PMD40293.1"/>
    </source>
</evidence>